<evidence type="ECO:0000259" key="3">
    <source>
        <dbReference type="Pfam" id="PF01182"/>
    </source>
</evidence>
<feature type="domain" description="Glucosamine/galactosamine-6-phosphate isomerase" evidence="3">
    <location>
        <begin position="9"/>
        <end position="222"/>
    </location>
</feature>
<dbReference type="PROSITE" id="PS01161">
    <property type="entry name" value="GLC_GALNAC_ISOMERASE"/>
    <property type="match status" value="1"/>
</dbReference>
<dbReference type="GO" id="GO:0006046">
    <property type="term" value="P:N-acetylglucosamine catabolic process"/>
    <property type="evidence" value="ECO:0007669"/>
    <property type="project" value="UniProtKB-UniRule"/>
</dbReference>
<dbReference type="GO" id="GO:0005975">
    <property type="term" value="P:carbohydrate metabolic process"/>
    <property type="evidence" value="ECO:0007669"/>
    <property type="project" value="InterPro"/>
</dbReference>
<dbReference type="SUPFAM" id="SSF100950">
    <property type="entry name" value="NagB/RpiA/CoA transferase-like"/>
    <property type="match status" value="1"/>
</dbReference>
<dbReference type="OrthoDB" id="9791139at2"/>
<evidence type="ECO:0000256" key="2">
    <source>
        <dbReference type="NCBIfam" id="TIGR00502"/>
    </source>
</evidence>
<dbReference type="Gene3D" id="3.40.50.1360">
    <property type="match status" value="1"/>
</dbReference>
<evidence type="ECO:0000313" key="5">
    <source>
        <dbReference type="Proteomes" id="UP000285530"/>
    </source>
</evidence>
<dbReference type="PANTHER" id="PTHR11280:SF5">
    <property type="entry name" value="GLUCOSAMINE-6-PHOSPHATE ISOMERASE"/>
    <property type="match status" value="1"/>
</dbReference>
<reference evidence="4 5" key="1">
    <citation type="submission" date="2018-09" db="EMBL/GenBank/DDBJ databases">
        <title>Paracoccus onubensis nov. sp. a moderate halophilic bacterium isolated from Gruta de las Maravillas (Aracena, Spain).</title>
        <authorList>
            <person name="Jurado V."/>
            <person name="Gutierrez-Patricio S."/>
            <person name="Gonzalez-Pimentel J.L."/>
            <person name="Laiz L."/>
            <person name="Saiz-Jimenez C."/>
        </authorList>
    </citation>
    <scope>NUCLEOTIDE SEQUENCE [LARGE SCALE GENOMIC DNA]</scope>
    <source>
        <strain evidence="4 5">DSM 19484</strain>
    </source>
</reference>
<protein>
    <recommendedName>
        <fullName evidence="2">Glucosamine-6-phosphate deaminase</fullName>
        <ecNumber evidence="2">3.5.99.6</ecNumber>
    </recommendedName>
</protein>
<evidence type="ECO:0000256" key="1">
    <source>
        <dbReference type="ARBA" id="ARBA00022801"/>
    </source>
</evidence>
<dbReference type="InterPro" id="IPR004547">
    <property type="entry name" value="Glucosamine6P_isomerase"/>
</dbReference>
<keyword evidence="5" id="KW-1185">Reference proteome</keyword>
<dbReference type="PANTHER" id="PTHR11280">
    <property type="entry name" value="GLUCOSAMINE-6-PHOSPHATE ISOMERASE"/>
    <property type="match status" value="1"/>
</dbReference>
<dbReference type="AlphaFoldDB" id="A0A418ZT70"/>
<comment type="caution">
    <text evidence="4">The sequence shown here is derived from an EMBL/GenBank/DDBJ whole genome shotgun (WGS) entry which is preliminary data.</text>
</comment>
<dbReference type="NCBIfam" id="TIGR00502">
    <property type="entry name" value="nagB"/>
    <property type="match status" value="1"/>
</dbReference>
<sequence length="253" mass="26884">MLLVLPSPEAVARQAAGHIADLIRSRRARVLGLATGRTPLRVYELLSAELRAGRLSLAGVTTFNLDEYQGLGPDHPASFRSYMEQHLFRHSDIDPAHWHVPDGMNLDGDAVRSHYEGLIVAAGGIDLQLLGIGANGHIGFNEPLSAFDSRTRIVRLAPETREANSDEFSDGRTPERAITMGIGTILEAREILLLACGAAKGEALAAMIAGPLHPSCPASALRLHPQVTVLCDHEAAAGLSSFTELGSGFTGTA</sequence>
<dbReference type="Pfam" id="PF01182">
    <property type="entry name" value="Glucosamine_iso"/>
    <property type="match status" value="1"/>
</dbReference>
<dbReference type="GO" id="GO:0005737">
    <property type="term" value="C:cytoplasm"/>
    <property type="evidence" value="ECO:0007669"/>
    <property type="project" value="TreeGrafter"/>
</dbReference>
<dbReference type="InterPro" id="IPR018321">
    <property type="entry name" value="Glucosamine6P_isomerase_CS"/>
</dbReference>
<organism evidence="4 5">
    <name type="scientific">Paracoccus aestuarii</name>
    <dbReference type="NCBI Taxonomy" id="453842"/>
    <lineage>
        <taxon>Bacteria</taxon>
        <taxon>Pseudomonadati</taxon>
        <taxon>Pseudomonadota</taxon>
        <taxon>Alphaproteobacteria</taxon>
        <taxon>Rhodobacterales</taxon>
        <taxon>Paracoccaceae</taxon>
        <taxon>Paracoccus</taxon>
    </lineage>
</organism>
<dbReference type="Proteomes" id="UP000285530">
    <property type="component" value="Unassembled WGS sequence"/>
</dbReference>
<dbReference type="GO" id="GO:0019262">
    <property type="term" value="P:N-acetylneuraminate catabolic process"/>
    <property type="evidence" value="ECO:0007669"/>
    <property type="project" value="TreeGrafter"/>
</dbReference>
<dbReference type="EC" id="3.5.99.6" evidence="2"/>
<dbReference type="RefSeq" id="WP_119886943.1">
    <property type="nucleotide sequence ID" value="NZ_CP067169.1"/>
</dbReference>
<dbReference type="GO" id="GO:0006043">
    <property type="term" value="P:glucosamine catabolic process"/>
    <property type="evidence" value="ECO:0007669"/>
    <property type="project" value="TreeGrafter"/>
</dbReference>
<dbReference type="InterPro" id="IPR006148">
    <property type="entry name" value="Glc/Gal-6P_isomerase"/>
</dbReference>
<gene>
    <name evidence="4" type="primary">nagB</name>
    <name evidence="4" type="ORF">D3P06_12925</name>
</gene>
<evidence type="ECO:0000313" key="4">
    <source>
        <dbReference type="EMBL" id="RJL00946.1"/>
    </source>
</evidence>
<dbReference type="EMBL" id="QZEV01000073">
    <property type="protein sequence ID" value="RJL00946.1"/>
    <property type="molecule type" value="Genomic_DNA"/>
</dbReference>
<keyword evidence="1 4" id="KW-0378">Hydrolase</keyword>
<dbReference type="InterPro" id="IPR037171">
    <property type="entry name" value="NagB/RpiA_transferase-like"/>
</dbReference>
<dbReference type="CDD" id="cd01399">
    <property type="entry name" value="GlcN6P_deaminase"/>
    <property type="match status" value="1"/>
</dbReference>
<dbReference type="GO" id="GO:0042802">
    <property type="term" value="F:identical protein binding"/>
    <property type="evidence" value="ECO:0007669"/>
    <property type="project" value="TreeGrafter"/>
</dbReference>
<name>A0A418ZT70_9RHOB</name>
<accession>A0A418ZT70</accession>
<dbReference type="GO" id="GO:0004342">
    <property type="term" value="F:glucosamine-6-phosphate deaminase activity"/>
    <property type="evidence" value="ECO:0007669"/>
    <property type="project" value="UniProtKB-UniRule"/>
</dbReference>
<proteinExistence type="predicted"/>